<dbReference type="Pfam" id="PF07963">
    <property type="entry name" value="N_methyl"/>
    <property type="match status" value="1"/>
</dbReference>
<keyword evidence="4" id="KW-1185">Reference proteome</keyword>
<feature type="domain" description="DUF1559" evidence="2">
    <location>
        <begin position="34"/>
        <end position="319"/>
    </location>
</feature>
<dbReference type="RefSeq" id="WP_207394678.1">
    <property type="nucleotide sequence ID" value="NZ_JABRWO010000001.1"/>
</dbReference>
<gene>
    <name evidence="3" type="ORF">HOV93_03150</name>
</gene>
<reference evidence="3 4" key="1">
    <citation type="submission" date="2020-05" db="EMBL/GenBank/DDBJ databases">
        <title>Bremerella alba sp. nov., a novel planctomycete isolated from the surface of the macroalga Fucus spiralis.</title>
        <authorList>
            <person name="Godinho O."/>
            <person name="Botelho R."/>
            <person name="Albuquerque L."/>
            <person name="Wiegand S."/>
            <person name="Da Costa M.S."/>
            <person name="Lobo-Da-Cunha A."/>
            <person name="Jogler C."/>
            <person name="Lage O.M."/>
        </authorList>
    </citation>
    <scope>NUCLEOTIDE SEQUENCE [LARGE SCALE GENOMIC DNA]</scope>
    <source>
        <strain evidence="3 4">FF15</strain>
    </source>
</reference>
<keyword evidence="1" id="KW-0812">Transmembrane</keyword>
<accession>A0A7V9A5D4</accession>
<dbReference type="InterPro" id="IPR045584">
    <property type="entry name" value="Pilin-like"/>
</dbReference>
<evidence type="ECO:0000313" key="3">
    <source>
        <dbReference type="EMBL" id="MBA2113167.1"/>
    </source>
</evidence>
<dbReference type="NCBIfam" id="TIGR02532">
    <property type="entry name" value="IV_pilin_GFxxxE"/>
    <property type="match status" value="1"/>
</dbReference>
<feature type="transmembrane region" description="Helical" evidence="1">
    <location>
        <begin position="12"/>
        <end position="33"/>
    </location>
</feature>
<dbReference type="InterPro" id="IPR011453">
    <property type="entry name" value="DUF1559"/>
</dbReference>
<dbReference type="InterPro" id="IPR027558">
    <property type="entry name" value="Pre_pil_HX9DG_C"/>
</dbReference>
<sequence length="337" mass="36149">MKFGQRRGGFTLVELLVVIAIIGVLIALLLPAVQQAREAARRMQCSNQLKQLGLAIHNYHDTYTKMVYAADPQNATGDRRRGASWMVRLLPFIEQSAIYDSYVFSGDSSMQEGPNPNAALIDNVVVSGFNCPSSPLPTQKSQTTNADGTITVQMGNYVGVNGSHFTGGTINDVSPSTRCSLYYGETVPNGAIAYINVGGENEGVGCTERVANIGFNNFTDGTSNTMMIGEQSDYQYAPDGTKLDLRSSSYLGGVWSNGSGSTYWTQNITTLRHGINTYGGDGNTAAYEHNVAFTSAHPGGMLGAMVDGSVRFVPENINFAILSGLCDRQDGNVLQSF</sequence>
<dbReference type="AlphaFoldDB" id="A0A7V9A5D4"/>
<keyword evidence="1" id="KW-1133">Transmembrane helix</keyword>
<dbReference type="Pfam" id="PF07596">
    <property type="entry name" value="SBP_bac_10"/>
    <property type="match status" value="1"/>
</dbReference>
<name>A0A7V9A5D4_9BACT</name>
<evidence type="ECO:0000313" key="4">
    <source>
        <dbReference type="Proteomes" id="UP000551616"/>
    </source>
</evidence>
<comment type="caution">
    <text evidence="3">The sequence shown here is derived from an EMBL/GenBank/DDBJ whole genome shotgun (WGS) entry which is preliminary data.</text>
</comment>
<dbReference type="InterPro" id="IPR012902">
    <property type="entry name" value="N_methyl_site"/>
</dbReference>
<dbReference type="PROSITE" id="PS00409">
    <property type="entry name" value="PROKAR_NTER_METHYL"/>
    <property type="match status" value="1"/>
</dbReference>
<dbReference type="NCBIfam" id="TIGR04294">
    <property type="entry name" value="pre_pil_HX9DG"/>
    <property type="match status" value="1"/>
</dbReference>
<dbReference type="SUPFAM" id="SSF54523">
    <property type="entry name" value="Pili subunits"/>
    <property type="match status" value="1"/>
</dbReference>
<dbReference type="Gene3D" id="3.30.700.10">
    <property type="entry name" value="Glycoprotein, Type 4 Pilin"/>
    <property type="match status" value="1"/>
</dbReference>
<proteinExistence type="predicted"/>
<evidence type="ECO:0000256" key="1">
    <source>
        <dbReference type="SAM" id="Phobius"/>
    </source>
</evidence>
<dbReference type="EMBL" id="JABRWO010000001">
    <property type="protein sequence ID" value="MBA2113167.1"/>
    <property type="molecule type" value="Genomic_DNA"/>
</dbReference>
<keyword evidence="1" id="KW-0472">Membrane</keyword>
<organism evidence="3 4">
    <name type="scientific">Bremerella alba</name>
    <dbReference type="NCBI Taxonomy" id="980252"/>
    <lineage>
        <taxon>Bacteria</taxon>
        <taxon>Pseudomonadati</taxon>
        <taxon>Planctomycetota</taxon>
        <taxon>Planctomycetia</taxon>
        <taxon>Pirellulales</taxon>
        <taxon>Pirellulaceae</taxon>
        <taxon>Bremerella</taxon>
    </lineage>
</organism>
<dbReference type="PANTHER" id="PTHR30093">
    <property type="entry name" value="GENERAL SECRETION PATHWAY PROTEIN G"/>
    <property type="match status" value="1"/>
</dbReference>
<dbReference type="Proteomes" id="UP000551616">
    <property type="component" value="Unassembled WGS sequence"/>
</dbReference>
<protein>
    <recommendedName>
        <fullName evidence="2">DUF1559 domain-containing protein</fullName>
    </recommendedName>
</protein>
<dbReference type="PANTHER" id="PTHR30093:SF2">
    <property type="entry name" value="TYPE II SECRETION SYSTEM PROTEIN H"/>
    <property type="match status" value="1"/>
</dbReference>
<evidence type="ECO:0000259" key="2">
    <source>
        <dbReference type="Pfam" id="PF07596"/>
    </source>
</evidence>